<accession>A0AAD4CYW9</accession>
<feature type="transmembrane region" description="Helical" evidence="8">
    <location>
        <begin position="412"/>
        <end position="434"/>
    </location>
</feature>
<feature type="region of interest" description="Disordered" evidence="7">
    <location>
        <begin position="560"/>
        <end position="592"/>
    </location>
</feature>
<dbReference type="Pfam" id="PF00854">
    <property type="entry name" value="PTR2"/>
    <property type="match status" value="1"/>
</dbReference>
<evidence type="ECO:0000256" key="6">
    <source>
        <dbReference type="ARBA" id="ARBA00023136"/>
    </source>
</evidence>
<sequence length="592" mass="65279">MATAHNEVDITEPTPDHAPFTDLAQEKEVAAPCEKAISATPDGEEPNAEEARTLRHVAENLPMSAWLVAVVELCERFTYYGMSGMFQNYVNLPLDNSQGRGALGLGHQGATGLTTFFQFWCYVTPILGAIIADQYLGKYKTIVLFSMVYIVGLLILVCTSIPTALEHGAGLGGFVVSILIIGLGTGGIKSNVAPLIADQYKRKKMALSTTKKGERVIIDPALTIQRIYMIFYGCINVGSLSLLATPYMERDIGFWSGYLLCLCMFTCGSMVLVFGRKHYVVRPPQGSVITDAFKALWIMVINRNMDAPKPSWQATTTGKRRNVPWDDHFIDELKRALIACKVFAWYPIYWVVYGQFSGNFVTQAGQMEGHGIPNDLMQNFDPISIIVFIPILETTVYPLLRRLRIPFRPITRISLGFVVASLAMMYAAIVQHLIYSAGPCYDKPGCDASVYDGQTHGNRVHIAIQTPAYVFIGVSEIFASVSGLEYAYTKAPPSMKSFVQSMYLLTNAFGAAIAEALTPAAYDPAIMWMFTGLACASFCVGVIFWFFYHHLNAQEDEMNALDADDSETPGYGLHGQQSHEDSQPTSTEKSTS</sequence>
<dbReference type="Gene3D" id="1.20.1250.20">
    <property type="entry name" value="MFS general substrate transporter like domains"/>
    <property type="match status" value="1"/>
</dbReference>
<feature type="transmembrane region" description="Helical" evidence="8">
    <location>
        <begin position="382"/>
        <end position="400"/>
    </location>
</feature>
<evidence type="ECO:0000256" key="1">
    <source>
        <dbReference type="ARBA" id="ARBA00004141"/>
    </source>
</evidence>
<comment type="subcellular location">
    <subcellularLocation>
        <location evidence="1">Membrane</location>
        <topology evidence="1">Multi-pass membrane protein</topology>
    </subcellularLocation>
</comment>
<keyword evidence="6 8" id="KW-0472">Membrane</keyword>
<feature type="compositionally biased region" description="Polar residues" evidence="7">
    <location>
        <begin position="583"/>
        <end position="592"/>
    </location>
</feature>
<feature type="transmembrane region" description="Helical" evidence="8">
    <location>
        <begin position="142"/>
        <end position="165"/>
    </location>
</feature>
<feature type="transmembrane region" description="Helical" evidence="8">
    <location>
        <begin position="501"/>
        <end position="522"/>
    </location>
</feature>
<evidence type="ECO:0008006" key="11">
    <source>
        <dbReference type="Google" id="ProtNLM"/>
    </source>
</evidence>
<evidence type="ECO:0000256" key="4">
    <source>
        <dbReference type="ARBA" id="ARBA00022692"/>
    </source>
</evidence>
<dbReference type="InterPro" id="IPR018456">
    <property type="entry name" value="PTR2_symporter_CS"/>
</dbReference>
<proteinExistence type="inferred from homology"/>
<dbReference type="GO" id="GO:0071916">
    <property type="term" value="F:dipeptide transmembrane transporter activity"/>
    <property type="evidence" value="ECO:0007669"/>
    <property type="project" value="UniProtKB-ARBA"/>
</dbReference>
<dbReference type="PANTHER" id="PTHR11654">
    <property type="entry name" value="OLIGOPEPTIDE TRANSPORTER-RELATED"/>
    <property type="match status" value="1"/>
</dbReference>
<evidence type="ECO:0000313" key="10">
    <source>
        <dbReference type="Proteomes" id="UP001194746"/>
    </source>
</evidence>
<dbReference type="SUPFAM" id="SSF103473">
    <property type="entry name" value="MFS general substrate transporter"/>
    <property type="match status" value="1"/>
</dbReference>
<dbReference type="PROSITE" id="PS01022">
    <property type="entry name" value="PTR2_1"/>
    <property type="match status" value="1"/>
</dbReference>
<evidence type="ECO:0000256" key="5">
    <source>
        <dbReference type="ARBA" id="ARBA00022989"/>
    </source>
</evidence>
<dbReference type="FunFam" id="1.20.1250.20:FF:000085">
    <property type="entry name" value="MFS peptide transporter Ptr2"/>
    <property type="match status" value="1"/>
</dbReference>
<keyword evidence="4 8" id="KW-0812">Transmembrane</keyword>
<feature type="transmembrane region" description="Helical" evidence="8">
    <location>
        <begin position="528"/>
        <end position="548"/>
    </location>
</feature>
<keyword evidence="5 8" id="KW-1133">Transmembrane helix</keyword>
<name>A0AAD4CYW9_ASPNN</name>
<dbReference type="AlphaFoldDB" id="A0AAD4CYW9"/>
<feature type="transmembrane region" description="Helical" evidence="8">
    <location>
        <begin position="343"/>
        <end position="362"/>
    </location>
</feature>
<reference evidence="9" key="1">
    <citation type="journal article" date="2019" name="Beilstein J. Org. Chem.">
        <title>Nanangenines: drimane sesquiterpenoids as the dominant metabolite cohort of a novel Australian fungus, Aspergillus nanangensis.</title>
        <authorList>
            <person name="Lacey H.J."/>
            <person name="Gilchrist C.L.M."/>
            <person name="Crombie A."/>
            <person name="Kalaitzis J.A."/>
            <person name="Vuong D."/>
            <person name="Rutledge P.J."/>
            <person name="Turner P."/>
            <person name="Pitt J.I."/>
            <person name="Lacey E."/>
            <person name="Chooi Y.H."/>
            <person name="Piggott A.M."/>
        </authorList>
    </citation>
    <scope>NUCLEOTIDE SEQUENCE</scope>
    <source>
        <strain evidence="9">MST-FP2251</strain>
    </source>
</reference>
<dbReference type="CDD" id="cd17350">
    <property type="entry name" value="MFS_PTR2"/>
    <property type="match status" value="1"/>
</dbReference>
<keyword evidence="10" id="KW-1185">Reference proteome</keyword>
<evidence type="ECO:0000256" key="3">
    <source>
        <dbReference type="ARBA" id="ARBA00022448"/>
    </source>
</evidence>
<dbReference type="InterPro" id="IPR036259">
    <property type="entry name" value="MFS_trans_sf"/>
</dbReference>
<keyword evidence="3" id="KW-0813">Transport</keyword>
<evidence type="ECO:0000256" key="2">
    <source>
        <dbReference type="ARBA" id="ARBA00005982"/>
    </source>
</evidence>
<dbReference type="EMBL" id="VCAU01000001">
    <property type="protein sequence ID" value="KAF9895224.1"/>
    <property type="molecule type" value="Genomic_DNA"/>
</dbReference>
<reference evidence="9" key="2">
    <citation type="submission" date="2020-02" db="EMBL/GenBank/DDBJ databases">
        <authorList>
            <person name="Gilchrist C.L.M."/>
            <person name="Chooi Y.-H."/>
        </authorList>
    </citation>
    <scope>NUCLEOTIDE SEQUENCE</scope>
    <source>
        <strain evidence="9">MST-FP2251</strain>
    </source>
</reference>
<comment type="similarity">
    <text evidence="2">Belongs to the major facilitator superfamily. Proton-dependent oligopeptide transporter (POT/PTR) (TC 2.A.17) family.</text>
</comment>
<feature type="transmembrane region" description="Helical" evidence="8">
    <location>
        <begin position="171"/>
        <end position="197"/>
    </location>
</feature>
<gene>
    <name evidence="9" type="ORF">FE257_000126</name>
</gene>
<dbReference type="Proteomes" id="UP001194746">
    <property type="component" value="Unassembled WGS sequence"/>
</dbReference>
<evidence type="ECO:0000256" key="8">
    <source>
        <dbReference type="SAM" id="Phobius"/>
    </source>
</evidence>
<feature type="transmembrane region" description="Helical" evidence="8">
    <location>
        <begin position="254"/>
        <end position="275"/>
    </location>
</feature>
<comment type="caution">
    <text evidence="9">The sequence shown here is derived from an EMBL/GenBank/DDBJ whole genome shotgun (WGS) entry which is preliminary data.</text>
</comment>
<evidence type="ECO:0000256" key="7">
    <source>
        <dbReference type="SAM" id="MobiDB-lite"/>
    </source>
</evidence>
<feature type="transmembrane region" description="Helical" evidence="8">
    <location>
        <begin position="227"/>
        <end position="248"/>
    </location>
</feature>
<evidence type="ECO:0000313" key="9">
    <source>
        <dbReference type="EMBL" id="KAF9895224.1"/>
    </source>
</evidence>
<dbReference type="GO" id="GO:0005886">
    <property type="term" value="C:plasma membrane"/>
    <property type="evidence" value="ECO:0007669"/>
    <property type="project" value="UniProtKB-ARBA"/>
</dbReference>
<dbReference type="InterPro" id="IPR000109">
    <property type="entry name" value="POT_fam"/>
</dbReference>
<feature type="transmembrane region" description="Helical" evidence="8">
    <location>
        <begin position="468"/>
        <end position="489"/>
    </location>
</feature>
<organism evidence="9 10">
    <name type="scientific">Aspergillus nanangensis</name>
    <dbReference type="NCBI Taxonomy" id="2582783"/>
    <lineage>
        <taxon>Eukaryota</taxon>
        <taxon>Fungi</taxon>
        <taxon>Dikarya</taxon>
        <taxon>Ascomycota</taxon>
        <taxon>Pezizomycotina</taxon>
        <taxon>Eurotiomycetes</taxon>
        <taxon>Eurotiomycetidae</taxon>
        <taxon>Eurotiales</taxon>
        <taxon>Aspergillaceae</taxon>
        <taxon>Aspergillus</taxon>
        <taxon>Aspergillus subgen. Circumdati</taxon>
    </lineage>
</organism>
<protein>
    <recommendedName>
        <fullName evidence="11">MFS peptide transporter Ptr2</fullName>
    </recommendedName>
</protein>